<comment type="similarity">
    <text evidence="7">Belongs to the amino acid/polyamine transporter 2 family. Amino acid/auxin permease (AAAP) (TC 2.A.18.5) subfamily.</text>
</comment>
<dbReference type="EMBL" id="SPHZ02000003">
    <property type="protein sequence ID" value="KAF0923070.1"/>
    <property type="molecule type" value="Genomic_DNA"/>
</dbReference>
<dbReference type="OrthoDB" id="655540at2759"/>
<protein>
    <recommendedName>
        <fullName evidence="9">Amino acid transporter transmembrane domain-containing protein</fullName>
    </recommendedName>
</protein>
<feature type="region of interest" description="Disordered" evidence="8">
    <location>
        <begin position="132"/>
        <end position="162"/>
    </location>
</feature>
<evidence type="ECO:0000256" key="6">
    <source>
        <dbReference type="ARBA" id="ARBA00023136"/>
    </source>
</evidence>
<keyword evidence="6" id="KW-0472">Membrane</keyword>
<sequence length="264" mass="27840">MVSVRPPPSSLACPSSRPSSASLARLAIRPPPALPTPGDNDAPTAENTPGRKVSCRLASPRLAYRQSIDMMSAVPSPAMSTIIAASPNLGKLGNSIKEAGSSSFLKKATSSTLGPEGSLPLTRPLLPPSLSQLSATSHPPLRESTDSLPPQPPAQRADSPSIDTYPDIGQAAFGIYGRIFVLVVLYLELYASAVEYITLLGNSLSSVLPSAYLAFIGIYLNAHNLFAIAMALAILPSVWLKNLSLLSYLSGSKQKDLWFLCIAL</sequence>
<dbReference type="InterPro" id="IPR013057">
    <property type="entry name" value="AA_transpt_TM"/>
</dbReference>
<proteinExistence type="inferred from homology"/>
<reference evidence="10 11" key="1">
    <citation type="submission" date="2019-11" db="EMBL/GenBank/DDBJ databases">
        <title>Whole genome sequence of Oryza granulata.</title>
        <authorList>
            <person name="Li W."/>
        </authorList>
    </citation>
    <scope>NUCLEOTIDE SEQUENCE [LARGE SCALE GENOMIC DNA]</scope>
    <source>
        <strain evidence="11">cv. Menghai</strain>
        <tissue evidence="10">Leaf</tissue>
    </source>
</reference>
<comment type="caution">
    <text evidence="10">The sequence shown here is derived from an EMBL/GenBank/DDBJ whole genome shotgun (WGS) entry which is preliminary data.</text>
</comment>
<evidence type="ECO:0000259" key="9">
    <source>
        <dbReference type="Pfam" id="PF01490"/>
    </source>
</evidence>
<keyword evidence="4" id="KW-0029">Amino-acid transport</keyword>
<evidence type="ECO:0000256" key="5">
    <source>
        <dbReference type="ARBA" id="ARBA00022989"/>
    </source>
</evidence>
<keyword evidence="5" id="KW-1133">Transmembrane helix</keyword>
<dbReference type="PANTHER" id="PTHR22950">
    <property type="entry name" value="AMINO ACID TRANSPORTER"/>
    <property type="match status" value="1"/>
</dbReference>
<evidence type="ECO:0000313" key="11">
    <source>
        <dbReference type="Proteomes" id="UP000479710"/>
    </source>
</evidence>
<evidence type="ECO:0000256" key="8">
    <source>
        <dbReference type="SAM" id="MobiDB-lite"/>
    </source>
</evidence>
<evidence type="ECO:0000256" key="4">
    <source>
        <dbReference type="ARBA" id="ARBA00022970"/>
    </source>
</evidence>
<organism evidence="10 11">
    <name type="scientific">Oryza meyeriana var. granulata</name>
    <dbReference type="NCBI Taxonomy" id="110450"/>
    <lineage>
        <taxon>Eukaryota</taxon>
        <taxon>Viridiplantae</taxon>
        <taxon>Streptophyta</taxon>
        <taxon>Embryophyta</taxon>
        <taxon>Tracheophyta</taxon>
        <taxon>Spermatophyta</taxon>
        <taxon>Magnoliopsida</taxon>
        <taxon>Liliopsida</taxon>
        <taxon>Poales</taxon>
        <taxon>Poaceae</taxon>
        <taxon>BOP clade</taxon>
        <taxon>Oryzoideae</taxon>
        <taxon>Oryzeae</taxon>
        <taxon>Oryzinae</taxon>
        <taxon>Oryza</taxon>
        <taxon>Oryza meyeriana</taxon>
    </lineage>
</organism>
<dbReference type="AlphaFoldDB" id="A0A6G1EE47"/>
<evidence type="ECO:0000313" key="10">
    <source>
        <dbReference type="EMBL" id="KAF0923070.1"/>
    </source>
</evidence>
<dbReference type="Proteomes" id="UP000479710">
    <property type="component" value="Unassembled WGS sequence"/>
</dbReference>
<keyword evidence="3" id="KW-0812">Transmembrane</keyword>
<comment type="subcellular location">
    <subcellularLocation>
        <location evidence="1">Membrane</location>
        <topology evidence="1">Multi-pass membrane protein</topology>
    </subcellularLocation>
</comment>
<keyword evidence="11" id="KW-1185">Reference proteome</keyword>
<feature type="compositionally biased region" description="Low complexity" evidence="8">
    <location>
        <begin position="10"/>
        <end position="28"/>
    </location>
</feature>
<evidence type="ECO:0000256" key="1">
    <source>
        <dbReference type="ARBA" id="ARBA00004141"/>
    </source>
</evidence>
<name>A0A6G1EE47_9ORYZ</name>
<dbReference type="Pfam" id="PF01490">
    <property type="entry name" value="Aa_trans"/>
    <property type="match status" value="1"/>
</dbReference>
<gene>
    <name evidence="10" type="ORF">E2562_003300</name>
</gene>
<dbReference type="PANTHER" id="PTHR22950:SF692">
    <property type="entry name" value="TRANSMEMBRANE AMINO ACID TRANSPORTER FAMILY PROTEIN"/>
    <property type="match status" value="1"/>
</dbReference>
<feature type="domain" description="Amino acid transporter transmembrane" evidence="9">
    <location>
        <begin position="159"/>
        <end position="251"/>
    </location>
</feature>
<evidence type="ECO:0000256" key="3">
    <source>
        <dbReference type="ARBA" id="ARBA00022692"/>
    </source>
</evidence>
<evidence type="ECO:0000256" key="7">
    <source>
        <dbReference type="ARBA" id="ARBA00049662"/>
    </source>
</evidence>
<accession>A0A6G1EE47</accession>
<evidence type="ECO:0000256" key="2">
    <source>
        <dbReference type="ARBA" id="ARBA00022448"/>
    </source>
</evidence>
<dbReference type="GO" id="GO:0005774">
    <property type="term" value="C:vacuolar membrane"/>
    <property type="evidence" value="ECO:0007669"/>
    <property type="project" value="TreeGrafter"/>
</dbReference>
<dbReference type="GO" id="GO:0015179">
    <property type="term" value="F:L-amino acid transmembrane transporter activity"/>
    <property type="evidence" value="ECO:0007669"/>
    <property type="project" value="TreeGrafter"/>
</dbReference>
<keyword evidence="2" id="KW-0813">Transport</keyword>
<feature type="region of interest" description="Disordered" evidence="8">
    <location>
        <begin position="1"/>
        <end position="58"/>
    </location>
</feature>